<dbReference type="Pfam" id="PF17783">
    <property type="entry name" value="WHD_CvfB"/>
    <property type="match status" value="1"/>
</dbReference>
<dbReference type="Proteomes" id="UP000183952">
    <property type="component" value="Unassembled WGS sequence"/>
</dbReference>
<feature type="compositionally biased region" description="Basic and acidic residues" evidence="2">
    <location>
        <begin position="275"/>
        <end position="290"/>
    </location>
</feature>
<evidence type="ECO:0000259" key="3">
    <source>
        <dbReference type="Pfam" id="PF13509"/>
    </source>
</evidence>
<dbReference type="STRING" id="1121331.SAMN02745248_02002"/>
<feature type="compositionally biased region" description="Basic residues" evidence="2">
    <location>
        <begin position="291"/>
        <end position="301"/>
    </location>
</feature>
<dbReference type="InterPro" id="IPR040764">
    <property type="entry name" value="CvfB_WH"/>
</dbReference>
<reference evidence="5 6" key="1">
    <citation type="submission" date="2016-11" db="EMBL/GenBank/DDBJ databases">
        <authorList>
            <person name="Jaros S."/>
            <person name="Januszkiewicz K."/>
            <person name="Wedrychowicz H."/>
        </authorList>
    </citation>
    <scope>NUCLEOTIDE SEQUENCE [LARGE SCALE GENOMIC DNA]</scope>
    <source>
        <strain evidence="5 6">DSM 3090</strain>
    </source>
</reference>
<evidence type="ECO:0000313" key="6">
    <source>
        <dbReference type="Proteomes" id="UP000183952"/>
    </source>
</evidence>
<dbReference type="EMBL" id="FRAD01000016">
    <property type="protein sequence ID" value="SHK18856.1"/>
    <property type="molecule type" value="Genomic_DNA"/>
</dbReference>
<dbReference type="PANTHER" id="PTHR37296">
    <property type="entry name" value="CONSERVED VIRULENCE FACTOR B"/>
    <property type="match status" value="1"/>
</dbReference>
<evidence type="ECO:0000256" key="2">
    <source>
        <dbReference type="SAM" id="MobiDB-lite"/>
    </source>
</evidence>
<protein>
    <recommendedName>
        <fullName evidence="7">S1 motif domain-containing protein</fullName>
    </recommendedName>
</protein>
<sequence>MIRIGEYNTLFVKKERDFGYFLGEDLEKDNKEEVLIPFSNIPEKKLELECEVEVFIYKDSKDRRIATLKQPLATVGEVALLEVVSKTPIGYFVDFGLERDVLVPFKEVAYDLKEGQKYLFYLYLDKSERITATTFVDKYLHNTNHLKVGEEVLATAYGVQENGTVMVAIQNMYRAVILQKENFCNVTPGQVVNVRIKRYYEDGKMEVTPRKKRLDEMDELENAIVLYLQAHNNEMHFCDSSDPEDIKNTFRCSKNAFKRSLGGLMKKGMISQDERGTKLLSDKPVKEKSFKGKSFKNKSDK</sequence>
<dbReference type="AlphaFoldDB" id="A0A1M6QF76"/>
<evidence type="ECO:0000259" key="4">
    <source>
        <dbReference type="Pfam" id="PF17783"/>
    </source>
</evidence>
<evidence type="ECO:0000313" key="5">
    <source>
        <dbReference type="EMBL" id="SHK18856.1"/>
    </source>
</evidence>
<dbReference type="Pfam" id="PF13509">
    <property type="entry name" value="S1_2"/>
    <property type="match status" value="2"/>
</dbReference>
<dbReference type="InterPro" id="IPR039566">
    <property type="entry name" value="CvfB_S1_st"/>
</dbReference>
<accession>A0A1M6QF76</accession>
<evidence type="ECO:0000256" key="1">
    <source>
        <dbReference type="PIRNR" id="PIRNR012524"/>
    </source>
</evidence>
<dbReference type="InterPro" id="IPR014464">
    <property type="entry name" value="CvfB_fam"/>
</dbReference>
<name>A0A1M6QF76_9CLOT</name>
<keyword evidence="6" id="KW-1185">Reference proteome</keyword>
<gene>
    <name evidence="5" type="ORF">SAMN02745248_02002</name>
</gene>
<proteinExistence type="inferred from homology"/>
<feature type="region of interest" description="Disordered" evidence="2">
    <location>
        <begin position="275"/>
        <end position="301"/>
    </location>
</feature>
<comment type="similarity">
    <text evidence="1">Belongs to the CvfB family.</text>
</comment>
<dbReference type="SUPFAM" id="SSF50249">
    <property type="entry name" value="Nucleic acid-binding proteins"/>
    <property type="match status" value="1"/>
</dbReference>
<organism evidence="5 6">
    <name type="scientific">Hathewaya proteolytica DSM 3090</name>
    <dbReference type="NCBI Taxonomy" id="1121331"/>
    <lineage>
        <taxon>Bacteria</taxon>
        <taxon>Bacillati</taxon>
        <taxon>Bacillota</taxon>
        <taxon>Clostridia</taxon>
        <taxon>Eubacteriales</taxon>
        <taxon>Clostridiaceae</taxon>
        <taxon>Hathewaya</taxon>
    </lineage>
</organism>
<feature type="domain" description="Conserved virulence factor B first S1" evidence="3">
    <location>
        <begin position="75"/>
        <end position="134"/>
    </location>
</feature>
<dbReference type="PIRSF" id="PIRSF012524">
    <property type="entry name" value="YitL_S1"/>
    <property type="match status" value="1"/>
</dbReference>
<dbReference type="PANTHER" id="PTHR37296:SF1">
    <property type="entry name" value="CONSERVED VIRULENCE FACTOR B"/>
    <property type="match status" value="1"/>
</dbReference>
<dbReference type="Gene3D" id="1.10.10.10">
    <property type="entry name" value="Winged helix-like DNA-binding domain superfamily/Winged helix DNA-binding domain"/>
    <property type="match status" value="1"/>
</dbReference>
<evidence type="ECO:0008006" key="7">
    <source>
        <dbReference type="Google" id="ProtNLM"/>
    </source>
</evidence>
<feature type="domain" description="Conserved virulence factor B first S1" evidence="3">
    <location>
        <begin position="4"/>
        <end position="69"/>
    </location>
</feature>
<feature type="domain" description="Conserved virulence factor B-like winged helix" evidence="4">
    <location>
        <begin position="223"/>
        <end position="279"/>
    </location>
</feature>
<dbReference type="OrthoDB" id="9801597at2"/>
<dbReference type="InterPro" id="IPR012340">
    <property type="entry name" value="NA-bd_OB-fold"/>
</dbReference>
<dbReference type="Gene3D" id="2.40.50.140">
    <property type="entry name" value="Nucleic acid-binding proteins"/>
    <property type="match status" value="1"/>
</dbReference>
<dbReference type="InterPro" id="IPR036388">
    <property type="entry name" value="WH-like_DNA-bd_sf"/>
</dbReference>
<dbReference type="RefSeq" id="WP_072903948.1">
    <property type="nucleotide sequence ID" value="NZ_FRAD01000016.1"/>
</dbReference>